<dbReference type="RefSeq" id="WP_073254930.1">
    <property type="nucleotide sequence ID" value="NZ_FQZQ01000020.1"/>
</dbReference>
<accession>A0A1M6Q0I2</accession>
<evidence type="ECO:0008006" key="4">
    <source>
        <dbReference type="Google" id="ProtNLM"/>
    </source>
</evidence>
<protein>
    <recommendedName>
        <fullName evidence="4">Outer membrane protein beta-barrel domain-containing protein</fullName>
    </recommendedName>
</protein>
<evidence type="ECO:0000313" key="3">
    <source>
        <dbReference type="Proteomes" id="UP000183982"/>
    </source>
</evidence>
<dbReference type="AlphaFoldDB" id="A0A1M6Q0I2"/>
<evidence type="ECO:0000313" key="2">
    <source>
        <dbReference type="EMBL" id="SHK13673.1"/>
    </source>
</evidence>
<dbReference type="EMBL" id="FQZQ01000020">
    <property type="protein sequence ID" value="SHK13673.1"/>
    <property type="molecule type" value="Genomic_DNA"/>
</dbReference>
<feature type="chain" id="PRO_5011979987" description="Outer membrane protein beta-barrel domain-containing protein" evidence="1">
    <location>
        <begin position="24"/>
        <end position="243"/>
    </location>
</feature>
<dbReference type="STRING" id="1470563.SAMN05444000_1201"/>
<sequence>MKLFLKHLTFSAALAVSASSVVAQESNWNFAATMYLFMPETNIASGGIEATLSFSDALENLDMAFMGAFEANNGRWGLLGDFMLTDLEFSNNTPGLAYSGLNTTMKTQFFNGYVLYSAYQAPTVKLDVAAGLRWFDTSSELDLVSGLLPGRTSSANDSWVDPVVGVRAQFEISDKWSGTVFADYGGFSSDSETWQVLLTADYNISERWSLRFGYRHISVDHDIGGSAFKLDQSGPMIGATYRF</sequence>
<gene>
    <name evidence="2" type="ORF">SAMN05444000_1201</name>
</gene>
<proteinExistence type="predicted"/>
<name>A0A1M6Q0I2_9RHOB</name>
<dbReference type="Gene3D" id="2.40.160.20">
    <property type="match status" value="1"/>
</dbReference>
<reference evidence="3" key="1">
    <citation type="submission" date="2016-11" db="EMBL/GenBank/DDBJ databases">
        <authorList>
            <person name="Varghese N."/>
            <person name="Submissions S."/>
        </authorList>
    </citation>
    <scope>NUCLEOTIDE SEQUENCE [LARGE SCALE GENOMIC DNA]</scope>
    <source>
        <strain evidence="3">DSM 100564</strain>
    </source>
</reference>
<keyword evidence="1" id="KW-0732">Signal</keyword>
<dbReference type="OrthoDB" id="6555107at2"/>
<feature type="signal peptide" evidence="1">
    <location>
        <begin position="1"/>
        <end position="23"/>
    </location>
</feature>
<evidence type="ECO:0000256" key="1">
    <source>
        <dbReference type="SAM" id="SignalP"/>
    </source>
</evidence>
<dbReference type="InterPro" id="IPR011250">
    <property type="entry name" value="OMP/PagP_B-barrel"/>
</dbReference>
<dbReference type="SUPFAM" id="SSF56925">
    <property type="entry name" value="OMPA-like"/>
    <property type="match status" value="1"/>
</dbReference>
<keyword evidence="3" id="KW-1185">Reference proteome</keyword>
<organism evidence="2 3">
    <name type="scientific">Shimia gijangensis</name>
    <dbReference type="NCBI Taxonomy" id="1470563"/>
    <lineage>
        <taxon>Bacteria</taxon>
        <taxon>Pseudomonadati</taxon>
        <taxon>Pseudomonadota</taxon>
        <taxon>Alphaproteobacteria</taxon>
        <taxon>Rhodobacterales</taxon>
        <taxon>Roseobacteraceae</taxon>
    </lineage>
</organism>
<dbReference type="Proteomes" id="UP000183982">
    <property type="component" value="Unassembled WGS sequence"/>
</dbReference>